<evidence type="ECO:0000256" key="5">
    <source>
        <dbReference type="ARBA" id="ARBA00022737"/>
    </source>
</evidence>
<sequence length="105" mass="11369">MQAGPYKKVRLLQVELLKALQSYRVLWTGLGAQLSRDVPFSAICWSTLERMRRRLLGLVGEEANAASVLGANFSAGFVAGSLAAAATCPLDVAKTRRQIEVYSQG</sequence>
<evidence type="ECO:0000256" key="4">
    <source>
        <dbReference type="ARBA" id="ARBA00022692"/>
    </source>
</evidence>
<evidence type="ECO:0000256" key="7">
    <source>
        <dbReference type="ARBA" id="ARBA00022989"/>
    </source>
</evidence>
<evidence type="ECO:0000313" key="13">
    <source>
        <dbReference type="Proteomes" id="UP001642360"/>
    </source>
</evidence>
<evidence type="ECO:0000256" key="6">
    <source>
        <dbReference type="ARBA" id="ARBA00022792"/>
    </source>
</evidence>
<keyword evidence="6" id="KW-0999">Mitochondrion inner membrane</keyword>
<proteinExistence type="inferred from homology"/>
<evidence type="ECO:0008006" key="14">
    <source>
        <dbReference type="Google" id="ProtNLM"/>
    </source>
</evidence>
<evidence type="ECO:0000256" key="11">
    <source>
        <dbReference type="RuleBase" id="RU000488"/>
    </source>
</evidence>
<evidence type="ECO:0000256" key="10">
    <source>
        <dbReference type="PROSITE-ProRule" id="PRU00282"/>
    </source>
</evidence>
<dbReference type="InterPro" id="IPR018108">
    <property type="entry name" value="MCP_transmembrane"/>
</dbReference>
<keyword evidence="4 10" id="KW-0812">Transmembrane</keyword>
<dbReference type="Gene3D" id="1.50.40.10">
    <property type="entry name" value="Mitochondrial carrier domain"/>
    <property type="match status" value="1"/>
</dbReference>
<evidence type="ECO:0000313" key="12">
    <source>
        <dbReference type="EMBL" id="CAK9138453.1"/>
    </source>
</evidence>
<dbReference type="Proteomes" id="UP001642360">
    <property type="component" value="Unassembled WGS sequence"/>
</dbReference>
<accession>A0ABC8R0B8</accession>
<keyword evidence="5" id="KW-0677">Repeat</keyword>
<dbReference type="PANTHER" id="PTHR45760">
    <property type="entry name" value="FI19922P1-RELATED"/>
    <property type="match status" value="1"/>
</dbReference>
<reference evidence="12 13" key="1">
    <citation type="submission" date="2024-02" db="EMBL/GenBank/DDBJ databases">
        <authorList>
            <person name="Vignale AGUSTIN F."/>
            <person name="Sosa J E."/>
            <person name="Modenutti C."/>
        </authorList>
    </citation>
    <scope>NUCLEOTIDE SEQUENCE [LARGE SCALE GENOMIC DNA]</scope>
</reference>
<keyword evidence="3 11" id="KW-0813">Transport</keyword>
<comment type="subcellular location">
    <subcellularLocation>
        <location evidence="1">Mitochondrion inner membrane</location>
        <topology evidence="1">Multi-pass membrane protein</topology>
    </subcellularLocation>
</comment>
<dbReference type="EMBL" id="CAUOFW020000891">
    <property type="protein sequence ID" value="CAK9138453.1"/>
    <property type="molecule type" value="Genomic_DNA"/>
</dbReference>
<feature type="repeat" description="Solcar" evidence="10">
    <location>
        <begin position="67"/>
        <end position="105"/>
    </location>
</feature>
<comment type="similarity">
    <text evidence="2 11">Belongs to the mitochondrial carrier (TC 2.A.29) family.</text>
</comment>
<dbReference type="InterPro" id="IPR045315">
    <property type="entry name" value="Mtm1-like"/>
</dbReference>
<dbReference type="GO" id="GO:0005743">
    <property type="term" value="C:mitochondrial inner membrane"/>
    <property type="evidence" value="ECO:0007669"/>
    <property type="project" value="UniProtKB-SubCell"/>
</dbReference>
<keyword evidence="13" id="KW-1185">Reference proteome</keyword>
<dbReference type="PANTHER" id="PTHR45760:SF2">
    <property type="entry name" value="FI19922P1-RELATED"/>
    <property type="match status" value="1"/>
</dbReference>
<evidence type="ECO:0000256" key="8">
    <source>
        <dbReference type="ARBA" id="ARBA00023128"/>
    </source>
</evidence>
<evidence type="ECO:0000256" key="9">
    <source>
        <dbReference type="ARBA" id="ARBA00023136"/>
    </source>
</evidence>
<dbReference type="Pfam" id="PF00153">
    <property type="entry name" value="Mito_carr"/>
    <property type="match status" value="1"/>
</dbReference>
<keyword evidence="8" id="KW-0496">Mitochondrion</keyword>
<dbReference type="SUPFAM" id="SSF103506">
    <property type="entry name" value="Mitochondrial carrier"/>
    <property type="match status" value="1"/>
</dbReference>
<evidence type="ECO:0000256" key="2">
    <source>
        <dbReference type="ARBA" id="ARBA00006375"/>
    </source>
</evidence>
<keyword evidence="7" id="KW-1133">Transmembrane helix</keyword>
<comment type="caution">
    <text evidence="12">The sequence shown here is derived from an EMBL/GenBank/DDBJ whole genome shotgun (WGS) entry which is preliminary data.</text>
</comment>
<dbReference type="PROSITE" id="PS50920">
    <property type="entry name" value="SOLCAR"/>
    <property type="match status" value="1"/>
</dbReference>
<dbReference type="InterPro" id="IPR023395">
    <property type="entry name" value="MCP_dom_sf"/>
</dbReference>
<dbReference type="AlphaFoldDB" id="A0ABC8R0B8"/>
<evidence type="ECO:0000256" key="1">
    <source>
        <dbReference type="ARBA" id="ARBA00004448"/>
    </source>
</evidence>
<name>A0ABC8R0B8_9AQUA</name>
<gene>
    <name evidence="12" type="ORF">ILEXP_LOCUS5799</name>
</gene>
<protein>
    <recommendedName>
        <fullName evidence="14">Mitochondrial carrier protein</fullName>
    </recommendedName>
</protein>
<organism evidence="12 13">
    <name type="scientific">Ilex paraguariensis</name>
    <name type="common">yerba mate</name>
    <dbReference type="NCBI Taxonomy" id="185542"/>
    <lineage>
        <taxon>Eukaryota</taxon>
        <taxon>Viridiplantae</taxon>
        <taxon>Streptophyta</taxon>
        <taxon>Embryophyta</taxon>
        <taxon>Tracheophyta</taxon>
        <taxon>Spermatophyta</taxon>
        <taxon>Magnoliopsida</taxon>
        <taxon>eudicotyledons</taxon>
        <taxon>Gunneridae</taxon>
        <taxon>Pentapetalae</taxon>
        <taxon>asterids</taxon>
        <taxon>campanulids</taxon>
        <taxon>Aquifoliales</taxon>
        <taxon>Aquifoliaceae</taxon>
        <taxon>Ilex</taxon>
    </lineage>
</organism>
<keyword evidence="9 10" id="KW-0472">Membrane</keyword>
<evidence type="ECO:0000256" key="3">
    <source>
        <dbReference type="ARBA" id="ARBA00022448"/>
    </source>
</evidence>